<reference evidence="2 3" key="2">
    <citation type="journal article" date="2010" name="Stand. Genomic Sci.">
        <title>Complete genome sequence of Desulfohalobium retbaense type strain (HR(100)).</title>
        <authorList>
            <person name="Spring S."/>
            <person name="Nolan M."/>
            <person name="Lapidus A."/>
            <person name="Glavina Del Rio T."/>
            <person name="Copeland A."/>
            <person name="Tice H."/>
            <person name="Cheng J.F."/>
            <person name="Lucas S."/>
            <person name="Land M."/>
            <person name="Chen F."/>
            <person name="Bruce D."/>
            <person name="Goodwin L."/>
            <person name="Pitluck S."/>
            <person name="Ivanova N."/>
            <person name="Mavromatis K."/>
            <person name="Mikhailova N."/>
            <person name="Pati A."/>
            <person name="Chen A."/>
            <person name="Palaniappan K."/>
            <person name="Hauser L."/>
            <person name="Chang Y.J."/>
            <person name="Jeffries C.D."/>
            <person name="Munk C."/>
            <person name="Kiss H."/>
            <person name="Chain P."/>
            <person name="Han C."/>
            <person name="Brettin T."/>
            <person name="Detter J.C."/>
            <person name="Schuler E."/>
            <person name="Goker M."/>
            <person name="Rohde M."/>
            <person name="Bristow J."/>
            <person name="Eisen J.A."/>
            <person name="Markowitz V."/>
            <person name="Hugenholtz P."/>
            <person name="Kyrpides N.C."/>
            <person name="Klenk H.P."/>
        </authorList>
    </citation>
    <scope>NUCLEOTIDE SEQUENCE [LARGE SCALE GENOMIC DNA]</scope>
    <source>
        <strain evidence="2 3">DSM 5692</strain>
    </source>
</reference>
<dbReference type="PROSITE" id="PS51108">
    <property type="entry name" value="PTS_EIID"/>
    <property type="match status" value="1"/>
</dbReference>
<dbReference type="EMBL" id="CP001734">
    <property type="protein sequence ID" value="ACV69301.1"/>
    <property type="molecule type" value="Genomic_DNA"/>
</dbReference>
<dbReference type="KEGG" id="drt:Dret_2017"/>
<reference evidence="3" key="1">
    <citation type="submission" date="2009-09" db="EMBL/GenBank/DDBJ databases">
        <title>The complete chromosome of Desulfohalobium retbaense DSM 5692.</title>
        <authorList>
            <consortium name="US DOE Joint Genome Institute (JGI-PGF)"/>
            <person name="Lucas S."/>
            <person name="Copeland A."/>
            <person name="Lapidus A."/>
            <person name="Glavina del Rio T."/>
            <person name="Dalin E."/>
            <person name="Tice H."/>
            <person name="Bruce D."/>
            <person name="Goodwin L."/>
            <person name="Pitluck S."/>
            <person name="Kyrpides N."/>
            <person name="Mavromatis K."/>
            <person name="Ivanova N."/>
            <person name="Mikhailova N."/>
            <person name="Munk A.C."/>
            <person name="Brettin T."/>
            <person name="Detter J.C."/>
            <person name="Han C."/>
            <person name="Tapia R."/>
            <person name="Larimer F."/>
            <person name="Land M."/>
            <person name="Hauser L."/>
            <person name="Markowitz V."/>
            <person name="Cheng J.-F."/>
            <person name="Hugenholtz P."/>
            <person name="Woyke T."/>
            <person name="Wu D."/>
            <person name="Spring S."/>
            <person name="Klenk H.-P."/>
            <person name="Eisen J.A."/>
        </authorList>
    </citation>
    <scope>NUCLEOTIDE SEQUENCE [LARGE SCALE GENOMIC DNA]</scope>
    <source>
        <strain evidence="3">DSM 5692</strain>
    </source>
</reference>
<gene>
    <name evidence="2" type="ordered locus">Dret_2017</name>
</gene>
<dbReference type="AlphaFoldDB" id="C8X4S8"/>
<evidence type="ECO:0000313" key="2">
    <source>
        <dbReference type="EMBL" id="ACV69301.1"/>
    </source>
</evidence>
<dbReference type="InterPro" id="IPR004704">
    <property type="entry name" value="PTS_IID_man"/>
</dbReference>
<dbReference type="HOGENOM" id="CLU_076313_0_0_7"/>
<organism evidence="2 3">
    <name type="scientific">Desulfohalobium retbaense (strain ATCC 49708 / DSM 5692 / JCM 16813 / HR100)</name>
    <dbReference type="NCBI Taxonomy" id="485915"/>
    <lineage>
        <taxon>Bacteria</taxon>
        <taxon>Pseudomonadati</taxon>
        <taxon>Thermodesulfobacteriota</taxon>
        <taxon>Desulfovibrionia</taxon>
        <taxon>Desulfovibrionales</taxon>
        <taxon>Desulfohalobiaceae</taxon>
        <taxon>Desulfohalobium</taxon>
    </lineage>
</organism>
<sequence length="245" mass="27492">MASLRWPTLLRCFLRTYLVGANFNPRGLQNMGLAYAMDPGLRALYENGRMLRRARKRYLHHYNTHPWWTPLLVGCFLHLEQRLEAGGLTPQNIISIRQTVTYTLSAIGDSFFGGSLLVGWALGAVVFLMQGMYAAAVLWLAGSLILLQVFKIWLFGVGVSQGMGFLQRLKRWNLINWGRRVKIGNALLALGIVWQVFPVALPEWAIVLWAGMLTVLAGLAARSRVWREIWIIGLCVVALVGMLGV</sequence>
<feature type="transmembrane region" description="Helical" evidence="1">
    <location>
        <begin position="228"/>
        <end position="244"/>
    </location>
</feature>
<keyword evidence="1" id="KW-0812">Transmembrane</keyword>
<protein>
    <submittedName>
        <fullName evidence="2">PTS system mannose/fructose/sorbose family IID component</fullName>
    </submittedName>
</protein>
<keyword evidence="3" id="KW-1185">Reference proteome</keyword>
<evidence type="ECO:0000256" key="1">
    <source>
        <dbReference type="SAM" id="Phobius"/>
    </source>
</evidence>
<feature type="transmembrane region" description="Helical" evidence="1">
    <location>
        <begin position="111"/>
        <end position="130"/>
    </location>
</feature>
<accession>C8X4S8</accession>
<evidence type="ECO:0000313" key="3">
    <source>
        <dbReference type="Proteomes" id="UP000001052"/>
    </source>
</evidence>
<dbReference type="Pfam" id="PF03613">
    <property type="entry name" value="EIID-AGA"/>
    <property type="match status" value="1"/>
</dbReference>
<dbReference type="TCDB" id="4.A.6.2.2">
    <property type="family name" value="the pts mannose-fructose-sorbose (man) family"/>
</dbReference>
<dbReference type="Proteomes" id="UP000001052">
    <property type="component" value="Chromosome"/>
</dbReference>
<proteinExistence type="predicted"/>
<feature type="transmembrane region" description="Helical" evidence="1">
    <location>
        <begin position="136"/>
        <end position="160"/>
    </location>
</feature>
<keyword evidence="1" id="KW-0472">Membrane</keyword>
<feature type="transmembrane region" description="Helical" evidence="1">
    <location>
        <begin position="181"/>
        <end position="198"/>
    </location>
</feature>
<name>C8X4S8_DESRD</name>
<dbReference type="STRING" id="485915.Dret_2017"/>
<keyword evidence="1" id="KW-1133">Transmembrane helix</keyword>
<dbReference type="GO" id="GO:0016020">
    <property type="term" value="C:membrane"/>
    <property type="evidence" value="ECO:0007669"/>
    <property type="project" value="InterPro"/>
</dbReference>
<dbReference type="RefSeq" id="WP_015752443.1">
    <property type="nucleotide sequence ID" value="NC_013223.1"/>
</dbReference>
<dbReference type="GO" id="GO:0009401">
    <property type="term" value="P:phosphoenolpyruvate-dependent sugar phosphotransferase system"/>
    <property type="evidence" value="ECO:0007669"/>
    <property type="project" value="InterPro"/>
</dbReference>
<dbReference type="eggNOG" id="COG3716">
    <property type="taxonomic scope" value="Bacteria"/>
</dbReference>